<evidence type="ECO:0000256" key="4">
    <source>
        <dbReference type="ARBA" id="ARBA00022900"/>
    </source>
</evidence>
<dbReference type="Pfam" id="PF00014">
    <property type="entry name" value="Kunitz_BPTI"/>
    <property type="match status" value="2"/>
</dbReference>
<dbReference type="CDD" id="cd00109">
    <property type="entry name" value="Kunitz-type"/>
    <property type="match status" value="1"/>
</dbReference>
<dbReference type="PROSITE" id="PS50279">
    <property type="entry name" value="BPTI_KUNITZ_2"/>
    <property type="match status" value="2"/>
</dbReference>
<accession>A0ABD6EZI0</accession>
<keyword evidence="5" id="KW-1015">Disulfide bond</keyword>
<dbReference type="SMART" id="SM00131">
    <property type="entry name" value="KU"/>
    <property type="match status" value="2"/>
</dbReference>
<evidence type="ECO:0000313" key="8">
    <source>
        <dbReference type="Proteomes" id="UP001608902"/>
    </source>
</evidence>
<keyword evidence="4" id="KW-0722">Serine protease inhibitor</keyword>
<evidence type="ECO:0000313" key="7">
    <source>
        <dbReference type="EMBL" id="MFH4984910.1"/>
    </source>
</evidence>
<dbReference type="InterPro" id="IPR036880">
    <property type="entry name" value="Kunitz_BPTI_sf"/>
</dbReference>
<gene>
    <name evidence="7" type="ORF">AB6A40_011619</name>
</gene>
<dbReference type="Gene3D" id="4.10.410.10">
    <property type="entry name" value="Pancreatic trypsin inhibitor Kunitz domain"/>
    <property type="match status" value="2"/>
</dbReference>
<keyword evidence="3" id="KW-0646">Protease inhibitor</keyword>
<dbReference type="GO" id="GO:0005576">
    <property type="term" value="C:extracellular region"/>
    <property type="evidence" value="ECO:0007669"/>
    <property type="project" value="UniProtKB-SubCell"/>
</dbReference>
<dbReference type="InterPro" id="IPR002223">
    <property type="entry name" value="Kunitz_BPTI"/>
</dbReference>
<dbReference type="InterPro" id="IPR050098">
    <property type="entry name" value="TFPI/VKTCI-like"/>
</dbReference>
<evidence type="ECO:0000256" key="5">
    <source>
        <dbReference type="ARBA" id="ARBA00023157"/>
    </source>
</evidence>
<evidence type="ECO:0000256" key="2">
    <source>
        <dbReference type="ARBA" id="ARBA00022525"/>
    </source>
</evidence>
<keyword evidence="8" id="KW-1185">Reference proteome</keyword>
<organism evidence="7 8">
    <name type="scientific">Gnathostoma spinigerum</name>
    <dbReference type="NCBI Taxonomy" id="75299"/>
    <lineage>
        <taxon>Eukaryota</taxon>
        <taxon>Metazoa</taxon>
        <taxon>Ecdysozoa</taxon>
        <taxon>Nematoda</taxon>
        <taxon>Chromadorea</taxon>
        <taxon>Rhabditida</taxon>
        <taxon>Spirurina</taxon>
        <taxon>Gnathostomatomorpha</taxon>
        <taxon>Gnathostomatoidea</taxon>
        <taxon>Gnathostomatidae</taxon>
        <taxon>Gnathostoma</taxon>
    </lineage>
</organism>
<comment type="subcellular location">
    <subcellularLocation>
        <location evidence="1">Secreted</location>
    </subcellularLocation>
</comment>
<dbReference type="PANTHER" id="PTHR10083:SF217">
    <property type="entry name" value="BOOPHILIN-H2"/>
    <property type="match status" value="1"/>
</dbReference>
<dbReference type="AlphaFoldDB" id="A0ABD6EZI0"/>
<dbReference type="SUPFAM" id="SSF57362">
    <property type="entry name" value="BPTI-like"/>
    <property type="match status" value="2"/>
</dbReference>
<reference evidence="7 8" key="1">
    <citation type="submission" date="2024-08" db="EMBL/GenBank/DDBJ databases">
        <title>Gnathostoma spinigerum genome.</title>
        <authorList>
            <person name="Gonzalez-Bertolin B."/>
            <person name="Monzon S."/>
            <person name="Zaballos A."/>
            <person name="Jimenez P."/>
            <person name="Dekumyoy P."/>
            <person name="Varona S."/>
            <person name="Cuesta I."/>
            <person name="Sumanam S."/>
            <person name="Adisakwattana P."/>
            <person name="Gasser R.B."/>
            <person name="Hernandez-Gonzalez A."/>
            <person name="Young N.D."/>
            <person name="Perteguer M.J."/>
        </authorList>
    </citation>
    <scope>NUCLEOTIDE SEQUENCE [LARGE SCALE GENOMIC DNA]</scope>
    <source>
        <strain evidence="7">AL3</strain>
        <tissue evidence="7">Liver</tissue>
    </source>
</reference>
<dbReference type="PANTHER" id="PTHR10083">
    <property type="entry name" value="KUNITZ-TYPE PROTEASE INHIBITOR-RELATED"/>
    <property type="match status" value="1"/>
</dbReference>
<dbReference type="EMBL" id="JBGFUD010023294">
    <property type="protein sequence ID" value="MFH4984910.1"/>
    <property type="molecule type" value="Genomic_DNA"/>
</dbReference>
<evidence type="ECO:0000256" key="3">
    <source>
        <dbReference type="ARBA" id="ARBA00022690"/>
    </source>
</evidence>
<feature type="domain" description="BPTI/Kunitz inhibitor" evidence="6">
    <location>
        <begin position="89"/>
        <end position="146"/>
    </location>
</feature>
<protein>
    <recommendedName>
        <fullName evidence="6">BPTI/Kunitz inhibitor domain-containing protein</fullName>
    </recommendedName>
</protein>
<keyword evidence="2" id="KW-0964">Secreted</keyword>
<proteinExistence type="predicted"/>
<comment type="caution">
    <text evidence="7">The sequence shown here is derived from an EMBL/GenBank/DDBJ whole genome shotgun (WGS) entry which is preliminary data.</text>
</comment>
<dbReference type="GO" id="GO:0004867">
    <property type="term" value="F:serine-type endopeptidase inhibitor activity"/>
    <property type="evidence" value="ECO:0007669"/>
    <property type="project" value="UniProtKB-KW"/>
</dbReference>
<dbReference type="Proteomes" id="UP001608902">
    <property type="component" value="Unassembled WGS sequence"/>
</dbReference>
<feature type="domain" description="BPTI/Kunitz inhibitor" evidence="6">
    <location>
        <begin position="22"/>
        <end position="78"/>
    </location>
</feature>
<sequence>MERFTYWLHFHKIIYSWVSVSCLDAFDPTYLRDCNHGRYEKRYFFNAERKRCEVFYYGGCTSASKNIFEDYDACRNLCENPDKHLTRICEQPFQAESDDECSEDGRRVQRYYYNQKKNHCEMFWSRNCRRNSENVFTSLATCKWLCERENDGLLPSKDCFSSSIHSFLWLSLVSSLFHRNSYQRAHFNLH</sequence>
<evidence type="ECO:0000259" key="6">
    <source>
        <dbReference type="PROSITE" id="PS50279"/>
    </source>
</evidence>
<name>A0ABD6EZI0_9BILA</name>
<evidence type="ECO:0000256" key="1">
    <source>
        <dbReference type="ARBA" id="ARBA00004613"/>
    </source>
</evidence>